<protein>
    <recommendedName>
        <fullName evidence="13">Mitochondrial carrier protein</fullName>
    </recommendedName>
</protein>
<comment type="similarity">
    <text evidence="2 9">Belongs to the mitochondrial carrier (TC 2.A.29) family.</text>
</comment>
<reference evidence="11" key="3">
    <citation type="submission" date="2015-06" db="UniProtKB">
        <authorList>
            <consortium name="EnsemblProtists"/>
        </authorList>
    </citation>
    <scope>IDENTIFICATION</scope>
</reference>
<proteinExistence type="inferred from homology"/>
<reference evidence="10 12" key="1">
    <citation type="journal article" date="2012" name="Nature">
        <title>Algal genomes reveal evolutionary mosaicism and the fate of nucleomorphs.</title>
        <authorList>
            <consortium name="DOE Joint Genome Institute"/>
            <person name="Curtis B.A."/>
            <person name="Tanifuji G."/>
            <person name="Burki F."/>
            <person name="Gruber A."/>
            <person name="Irimia M."/>
            <person name="Maruyama S."/>
            <person name="Arias M.C."/>
            <person name="Ball S.G."/>
            <person name="Gile G.H."/>
            <person name="Hirakawa Y."/>
            <person name="Hopkins J.F."/>
            <person name="Kuo A."/>
            <person name="Rensing S.A."/>
            <person name="Schmutz J."/>
            <person name="Symeonidi A."/>
            <person name="Elias M."/>
            <person name="Eveleigh R.J."/>
            <person name="Herman E.K."/>
            <person name="Klute M.J."/>
            <person name="Nakayama T."/>
            <person name="Obornik M."/>
            <person name="Reyes-Prieto A."/>
            <person name="Armbrust E.V."/>
            <person name="Aves S.J."/>
            <person name="Beiko R.G."/>
            <person name="Coutinho P."/>
            <person name="Dacks J.B."/>
            <person name="Durnford D.G."/>
            <person name="Fast N.M."/>
            <person name="Green B.R."/>
            <person name="Grisdale C.J."/>
            <person name="Hempel F."/>
            <person name="Henrissat B."/>
            <person name="Hoppner M.P."/>
            <person name="Ishida K."/>
            <person name="Kim E."/>
            <person name="Koreny L."/>
            <person name="Kroth P.G."/>
            <person name="Liu Y."/>
            <person name="Malik S.B."/>
            <person name="Maier U.G."/>
            <person name="McRose D."/>
            <person name="Mock T."/>
            <person name="Neilson J.A."/>
            <person name="Onodera N.T."/>
            <person name="Poole A.M."/>
            <person name="Pritham E.J."/>
            <person name="Richards T.A."/>
            <person name="Rocap G."/>
            <person name="Roy S.W."/>
            <person name="Sarai C."/>
            <person name="Schaack S."/>
            <person name="Shirato S."/>
            <person name="Slamovits C.H."/>
            <person name="Spencer D.F."/>
            <person name="Suzuki S."/>
            <person name="Worden A.Z."/>
            <person name="Zauner S."/>
            <person name="Barry K."/>
            <person name="Bell C."/>
            <person name="Bharti A.K."/>
            <person name="Crow J.A."/>
            <person name="Grimwood J."/>
            <person name="Kramer R."/>
            <person name="Lindquist E."/>
            <person name="Lucas S."/>
            <person name="Salamov A."/>
            <person name="McFadden G.I."/>
            <person name="Lane C.E."/>
            <person name="Keeling P.J."/>
            <person name="Gray M.W."/>
            <person name="Grigoriev I.V."/>
            <person name="Archibald J.M."/>
        </authorList>
    </citation>
    <scope>NUCLEOTIDE SEQUENCE</scope>
    <source>
        <strain evidence="10 12">CCMP2712</strain>
    </source>
</reference>
<keyword evidence="7 8" id="KW-0472">Membrane</keyword>
<dbReference type="HOGENOM" id="CLU_1096007_0_0_1"/>
<dbReference type="PaxDb" id="55529-EKX41341"/>
<dbReference type="AlphaFoldDB" id="L1IYP1"/>
<dbReference type="EMBL" id="JH993024">
    <property type="protein sequence ID" value="EKX41341.1"/>
    <property type="molecule type" value="Genomic_DNA"/>
</dbReference>
<evidence type="ECO:0000256" key="7">
    <source>
        <dbReference type="ARBA" id="ARBA00023136"/>
    </source>
</evidence>
<evidence type="ECO:0000256" key="1">
    <source>
        <dbReference type="ARBA" id="ARBA00004141"/>
    </source>
</evidence>
<dbReference type="PANTHER" id="PTHR45667">
    <property type="entry name" value="S-ADENOSYLMETHIONINE MITOCHONDRIAL CARRIER PROTEIN"/>
    <property type="match status" value="1"/>
</dbReference>
<evidence type="ECO:0000256" key="4">
    <source>
        <dbReference type="ARBA" id="ARBA00022692"/>
    </source>
</evidence>
<dbReference type="OMA" id="DAAVSIW"/>
<evidence type="ECO:0000256" key="5">
    <source>
        <dbReference type="ARBA" id="ARBA00022737"/>
    </source>
</evidence>
<dbReference type="PROSITE" id="PS50920">
    <property type="entry name" value="SOLCAR"/>
    <property type="match status" value="2"/>
</dbReference>
<evidence type="ECO:0000256" key="6">
    <source>
        <dbReference type="ARBA" id="ARBA00022989"/>
    </source>
</evidence>
<evidence type="ECO:0000256" key="2">
    <source>
        <dbReference type="ARBA" id="ARBA00006375"/>
    </source>
</evidence>
<reference evidence="12" key="2">
    <citation type="submission" date="2012-11" db="EMBL/GenBank/DDBJ databases">
        <authorList>
            <person name="Kuo A."/>
            <person name="Curtis B.A."/>
            <person name="Tanifuji G."/>
            <person name="Burki F."/>
            <person name="Gruber A."/>
            <person name="Irimia M."/>
            <person name="Maruyama S."/>
            <person name="Arias M.C."/>
            <person name="Ball S.G."/>
            <person name="Gile G.H."/>
            <person name="Hirakawa Y."/>
            <person name="Hopkins J.F."/>
            <person name="Rensing S.A."/>
            <person name="Schmutz J."/>
            <person name="Symeonidi A."/>
            <person name="Elias M."/>
            <person name="Eveleigh R.J."/>
            <person name="Herman E.K."/>
            <person name="Klute M.J."/>
            <person name="Nakayama T."/>
            <person name="Obornik M."/>
            <person name="Reyes-Prieto A."/>
            <person name="Armbrust E.V."/>
            <person name="Aves S.J."/>
            <person name="Beiko R.G."/>
            <person name="Coutinho P."/>
            <person name="Dacks J.B."/>
            <person name="Durnford D.G."/>
            <person name="Fast N.M."/>
            <person name="Green B.R."/>
            <person name="Grisdale C."/>
            <person name="Hempe F."/>
            <person name="Henrissat B."/>
            <person name="Hoppner M.P."/>
            <person name="Ishida K.-I."/>
            <person name="Kim E."/>
            <person name="Koreny L."/>
            <person name="Kroth P.G."/>
            <person name="Liu Y."/>
            <person name="Malik S.-B."/>
            <person name="Maier U.G."/>
            <person name="McRose D."/>
            <person name="Mock T."/>
            <person name="Neilson J.A."/>
            <person name="Onodera N.T."/>
            <person name="Poole A.M."/>
            <person name="Pritham E.J."/>
            <person name="Richards T.A."/>
            <person name="Rocap G."/>
            <person name="Roy S.W."/>
            <person name="Sarai C."/>
            <person name="Schaack S."/>
            <person name="Shirato S."/>
            <person name="Slamovits C.H."/>
            <person name="Spencer D.F."/>
            <person name="Suzuki S."/>
            <person name="Worden A.Z."/>
            <person name="Zauner S."/>
            <person name="Barry K."/>
            <person name="Bell C."/>
            <person name="Bharti A.K."/>
            <person name="Crow J.A."/>
            <person name="Grimwood J."/>
            <person name="Kramer R."/>
            <person name="Lindquist E."/>
            <person name="Lucas S."/>
            <person name="Salamov A."/>
            <person name="McFadden G.I."/>
            <person name="Lane C.E."/>
            <person name="Keeling P.J."/>
            <person name="Gray M.W."/>
            <person name="Grigoriev I.V."/>
            <person name="Archibald J.M."/>
        </authorList>
    </citation>
    <scope>NUCLEOTIDE SEQUENCE</scope>
    <source>
        <strain evidence="12">CCMP2712</strain>
    </source>
</reference>
<keyword evidence="4 8" id="KW-0812">Transmembrane</keyword>
<dbReference type="RefSeq" id="XP_005828321.1">
    <property type="nucleotide sequence ID" value="XM_005828264.1"/>
</dbReference>
<dbReference type="InterPro" id="IPR023395">
    <property type="entry name" value="MCP_dom_sf"/>
</dbReference>
<name>L1IYP1_GUITC</name>
<evidence type="ECO:0000313" key="10">
    <source>
        <dbReference type="EMBL" id="EKX41341.1"/>
    </source>
</evidence>
<dbReference type="eggNOG" id="KOG0768">
    <property type="taxonomic scope" value="Eukaryota"/>
</dbReference>
<keyword evidence="12" id="KW-1185">Reference proteome</keyword>
<dbReference type="InterPro" id="IPR018108">
    <property type="entry name" value="MCP_transmembrane"/>
</dbReference>
<evidence type="ECO:0008006" key="13">
    <source>
        <dbReference type="Google" id="ProtNLM"/>
    </source>
</evidence>
<keyword evidence="5" id="KW-0677">Repeat</keyword>
<dbReference type="GO" id="GO:0016020">
    <property type="term" value="C:membrane"/>
    <property type="evidence" value="ECO:0007669"/>
    <property type="project" value="UniProtKB-SubCell"/>
</dbReference>
<evidence type="ECO:0000256" key="9">
    <source>
        <dbReference type="RuleBase" id="RU000488"/>
    </source>
</evidence>
<comment type="subcellular location">
    <subcellularLocation>
        <location evidence="1">Membrane</location>
        <topology evidence="1">Multi-pass membrane protein</topology>
    </subcellularLocation>
</comment>
<dbReference type="SUPFAM" id="SSF103506">
    <property type="entry name" value="Mitochondrial carrier"/>
    <property type="match status" value="1"/>
</dbReference>
<dbReference type="GeneID" id="17297994"/>
<dbReference type="OrthoDB" id="276989at2759"/>
<dbReference type="Pfam" id="PF00153">
    <property type="entry name" value="Mito_carr"/>
    <property type="match status" value="2"/>
</dbReference>
<keyword evidence="6" id="KW-1133">Transmembrane helix</keyword>
<evidence type="ECO:0000256" key="3">
    <source>
        <dbReference type="ARBA" id="ARBA00022448"/>
    </source>
</evidence>
<dbReference type="Proteomes" id="UP000011087">
    <property type="component" value="Unassembled WGS sequence"/>
</dbReference>
<dbReference type="Gene3D" id="1.50.40.10">
    <property type="entry name" value="Mitochondrial carrier domain"/>
    <property type="match status" value="1"/>
</dbReference>
<accession>L1IYP1</accession>
<feature type="repeat" description="Solcar" evidence="8">
    <location>
        <begin position="1"/>
        <end position="57"/>
    </location>
</feature>
<evidence type="ECO:0000313" key="12">
    <source>
        <dbReference type="Proteomes" id="UP000011087"/>
    </source>
</evidence>
<evidence type="ECO:0000256" key="8">
    <source>
        <dbReference type="PROSITE-ProRule" id="PRU00282"/>
    </source>
</evidence>
<keyword evidence="3 9" id="KW-0813">Transport</keyword>
<dbReference type="KEGG" id="gtt:GUITHDRAFT_74767"/>
<gene>
    <name evidence="10" type="ORF">GUITHDRAFT_74767</name>
</gene>
<evidence type="ECO:0000313" key="11">
    <source>
        <dbReference type="EnsemblProtists" id="EKX41341"/>
    </source>
</evidence>
<sequence>MFPVDTIKTRLQLNGAQCCTPTQWSERPLFRGLSSSLLGQVPNGMLVYGSYEVYKRELTEKFPSLTATQARSPMLGDVTGSIWLAPFERTKQRVQAGLYSGMRQGIRSTVADKGIFGLYTGYKAQVLRDMSFHAIQLPLYEAIKDFWLRKISRPSSGDQGSWKNAARKLQPWESMTVGAIAGATSGALTTPIDVLKTRLMASSPMSASIGNGHLHRTDVPSQFSFLCLLYLSPFSVCYTSLLSLSPIPLSSLDS</sequence>
<dbReference type="EnsemblProtists" id="EKX41341">
    <property type="protein sequence ID" value="EKX41341"/>
    <property type="gene ID" value="GUITHDRAFT_74767"/>
</dbReference>
<organism evidence="10">
    <name type="scientific">Guillardia theta (strain CCMP2712)</name>
    <name type="common">Cryptophyte</name>
    <dbReference type="NCBI Taxonomy" id="905079"/>
    <lineage>
        <taxon>Eukaryota</taxon>
        <taxon>Cryptophyceae</taxon>
        <taxon>Pyrenomonadales</taxon>
        <taxon>Geminigeraceae</taxon>
        <taxon>Guillardia</taxon>
    </lineage>
</organism>
<feature type="repeat" description="Solcar" evidence="8">
    <location>
        <begin position="63"/>
        <end position="146"/>
    </location>
</feature>